<reference evidence="3" key="1">
    <citation type="journal article" date="2014" name="Int. J. Syst. Evol. Microbiol.">
        <title>Complete genome sequence of Corynebacterium casei LMG S-19264T (=DSM 44701T), isolated from a smear-ripened cheese.</title>
        <authorList>
            <consortium name="US DOE Joint Genome Institute (JGI-PGF)"/>
            <person name="Walter F."/>
            <person name="Albersmeier A."/>
            <person name="Kalinowski J."/>
            <person name="Ruckert C."/>
        </authorList>
    </citation>
    <scope>NUCLEOTIDE SEQUENCE</scope>
    <source>
        <strain evidence="3">KCTC 12719</strain>
    </source>
</reference>
<accession>A0A918VXM1</accession>
<feature type="transmembrane region" description="Helical" evidence="1">
    <location>
        <begin position="257"/>
        <end position="275"/>
    </location>
</feature>
<gene>
    <name evidence="3" type="ORF">GCM10007103_20640</name>
</gene>
<feature type="transmembrane region" description="Helical" evidence="1">
    <location>
        <begin position="53"/>
        <end position="70"/>
    </location>
</feature>
<evidence type="ECO:0000313" key="3">
    <source>
        <dbReference type="EMBL" id="GHA39099.1"/>
    </source>
</evidence>
<keyword evidence="4" id="KW-1185">Reference proteome</keyword>
<feature type="transmembrane region" description="Helical" evidence="1">
    <location>
        <begin position="12"/>
        <end position="33"/>
    </location>
</feature>
<dbReference type="GO" id="GO:0006508">
    <property type="term" value="P:proteolysis"/>
    <property type="evidence" value="ECO:0007669"/>
    <property type="project" value="UniProtKB-KW"/>
</dbReference>
<dbReference type="PANTHER" id="PTHR39430:SF1">
    <property type="entry name" value="PROTEASE"/>
    <property type="match status" value="1"/>
</dbReference>
<keyword evidence="1" id="KW-0472">Membrane</keyword>
<dbReference type="InterPro" id="IPR003675">
    <property type="entry name" value="Rce1/LyrA-like_dom"/>
</dbReference>
<evidence type="ECO:0000256" key="1">
    <source>
        <dbReference type="SAM" id="Phobius"/>
    </source>
</evidence>
<dbReference type="AlphaFoldDB" id="A0A918VXM1"/>
<protein>
    <submittedName>
        <fullName evidence="3">Protease</fullName>
    </submittedName>
</protein>
<dbReference type="PANTHER" id="PTHR39430">
    <property type="entry name" value="MEMBRANE-ASSOCIATED PROTEASE-RELATED"/>
    <property type="match status" value="1"/>
</dbReference>
<keyword evidence="1" id="KW-0812">Transmembrane</keyword>
<sequence length="294" mass="33608">MQDNEIKIKGWARILLIIFPYLVIVGIFQFIGLTISDVSYGEMDFKESSEQQLIISFFGFLGTFLVLWIFMKYIDRERFIDLGFQTKNRFWDFIVGTGVALVAMVLGFFVLLGLKEIKFSEIVLNNDEIVISVLLFLIVAVVEEALFRGYVLKNLMLSFNKYVALVISSVLFSLMHGFNPNMSLFSFFDLFCAGMILGITYIYTKNLWYPIGLHFGWNLFQTHLGFNVSGQDFYSIIEFNYTSPNLMNGGEFGFEGSIFSVFAQIVIFAGSIYYYKNSSGEMVPNPHESADLLT</sequence>
<dbReference type="Proteomes" id="UP000610456">
    <property type="component" value="Unassembled WGS sequence"/>
</dbReference>
<proteinExistence type="predicted"/>
<evidence type="ECO:0000313" key="4">
    <source>
        <dbReference type="Proteomes" id="UP000610456"/>
    </source>
</evidence>
<dbReference type="Pfam" id="PF02517">
    <property type="entry name" value="Rce1-like"/>
    <property type="match status" value="1"/>
</dbReference>
<comment type="caution">
    <text evidence="3">The sequence shown here is derived from an EMBL/GenBank/DDBJ whole genome shotgun (WGS) entry which is preliminary data.</text>
</comment>
<keyword evidence="1" id="KW-1133">Transmembrane helix</keyword>
<dbReference type="RefSeq" id="WP_189604669.1">
    <property type="nucleotide sequence ID" value="NZ_BMXB01000007.1"/>
</dbReference>
<evidence type="ECO:0000259" key="2">
    <source>
        <dbReference type="Pfam" id="PF02517"/>
    </source>
</evidence>
<dbReference type="GO" id="GO:0080120">
    <property type="term" value="P:CAAX-box protein maturation"/>
    <property type="evidence" value="ECO:0007669"/>
    <property type="project" value="UniProtKB-ARBA"/>
</dbReference>
<organism evidence="3 4">
    <name type="scientific">Salinimicrobium marinum</name>
    <dbReference type="NCBI Taxonomy" id="680283"/>
    <lineage>
        <taxon>Bacteria</taxon>
        <taxon>Pseudomonadati</taxon>
        <taxon>Bacteroidota</taxon>
        <taxon>Flavobacteriia</taxon>
        <taxon>Flavobacteriales</taxon>
        <taxon>Flavobacteriaceae</taxon>
        <taxon>Salinimicrobium</taxon>
    </lineage>
</organism>
<dbReference type="GO" id="GO:0004175">
    <property type="term" value="F:endopeptidase activity"/>
    <property type="evidence" value="ECO:0007669"/>
    <property type="project" value="UniProtKB-ARBA"/>
</dbReference>
<feature type="transmembrane region" description="Helical" evidence="1">
    <location>
        <begin position="90"/>
        <end position="114"/>
    </location>
</feature>
<keyword evidence="3" id="KW-0378">Hydrolase</keyword>
<feature type="transmembrane region" description="Helical" evidence="1">
    <location>
        <begin position="129"/>
        <end position="147"/>
    </location>
</feature>
<reference evidence="3" key="2">
    <citation type="submission" date="2020-09" db="EMBL/GenBank/DDBJ databases">
        <authorList>
            <person name="Sun Q."/>
            <person name="Kim S."/>
        </authorList>
    </citation>
    <scope>NUCLEOTIDE SEQUENCE</scope>
    <source>
        <strain evidence="3">KCTC 12719</strain>
    </source>
</reference>
<dbReference type="EMBL" id="BMXB01000007">
    <property type="protein sequence ID" value="GHA39099.1"/>
    <property type="molecule type" value="Genomic_DNA"/>
</dbReference>
<feature type="transmembrane region" description="Helical" evidence="1">
    <location>
        <begin position="184"/>
        <end position="203"/>
    </location>
</feature>
<keyword evidence="3" id="KW-0645">Protease</keyword>
<name>A0A918VXM1_9FLAO</name>
<feature type="domain" description="CAAX prenyl protease 2/Lysostaphin resistance protein A-like" evidence="2">
    <location>
        <begin position="128"/>
        <end position="220"/>
    </location>
</feature>